<evidence type="ECO:0000256" key="2">
    <source>
        <dbReference type="ARBA" id="ARBA00022679"/>
    </source>
</evidence>
<keyword evidence="3" id="KW-0689">Ribosomal protein</keyword>
<sequence>MIEIRSEIDRSLAQPLEDFFCELVRSPWLIFHEKVGAPHFLMGYFDSEAEALDAWADLRKAFGMLPERPIVGTLEDRDWKEAYKANLHPWNCGRLHWVPEWRRAEYPVPAGAAVVYFDAGLAFGTGDHPTTRLCGQRLVDFADARGDAFAQASVVDAGCGSGILAVSAAKLGCGRVFGFDRDPEAVAVSEENRAKNALPESAVNFSRDGLETGLARAGAADLVLANIISDVLCIYAENLLAAVKKGGVLALSGILASEQETVRRVFERRADAIWGGGNVRSDGRVMGEWSDVALFRGND</sequence>
<dbReference type="PANTHER" id="PTHR43648:SF1">
    <property type="entry name" value="ELECTRON TRANSFER FLAVOPROTEIN BETA SUBUNIT LYSINE METHYLTRANSFERASE"/>
    <property type="match status" value="1"/>
</dbReference>
<comment type="caution">
    <text evidence="3">The sequence shown here is derived from an EMBL/GenBank/DDBJ whole genome shotgun (WGS) entry which is preliminary data.</text>
</comment>
<keyword evidence="2" id="KW-0808">Transferase</keyword>
<reference evidence="3" key="1">
    <citation type="submission" date="2020-10" db="EMBL/GenBank/DDBJ databases">
        <authorList>
            <person name="Gilroy R."/>
        </authorList>
    </citation>
    <scope>NUCLEOTIDE SEQUENCE</scope>
    <source>
        <strain evidence="3">10669</strain>
    </source>
</reference>
<dbReference type="AlphaFoldDB" id="A0A9D1T173"/>
<dbReference type="Proteomes" id="UP000886812">
    <property type="component" value="Unassembled WGS sequence"/>
</dbReference>
<evidence type="ECO:0000256" key="1">
    <source>
        <dbReference type="ARBA" id="ARBA00022603"/>
    </source>
</evidence>
<dbReference type="EMBL" id="DVOG01000135">
    <property type="protein sequence ID" value="HIV04538.1"/>
    <property type="molecule type" value="Genomic_DNA"/>
</dbReference>
<accession>A0A9D1T173</accession>
<dbReference type="GO" id="GO:0008276">
    <property type="term" value="F:protein methyltransferase activity"/>
    <property type="evidence" value="ECO:0007669"/>
    <property type="project" value="TreeGrafter"/>
</dbReference>
<evidence type="ECO:0000313" key="4">
    <source>
        <dbReference type="Proteomes" id="UP000886812"/>
    </source>
</evidence>
<dbReference type="Pfam" id="PF06325">
    <property type="entry name" value="PrmA"/>
    <property type="match status" value="1"/>
</dbReference>
<dbReference type="GO" id="GO:0005840">
    <property type="term" value="C:ribosome"/>
    <property type="evidence" value="ECO:0007669"/>
    <property type="project" value="UniProtKB-KW"/>
</dbReference>
<protein>
    <submittedName>
        <fullName evidence="3">50S ribosomal protein L11 methyltransferase</fullName>
    </submittedName>
</protein>
<dbReference type="SUPFAM" id="SSF53335">
    <property type="entry name" value="S-adenosyl-L-methionine-dependent methyltransferases"/>
    <property type="match status" value="1"/>
</dbReference>
<reference evidence="3" key="2">
    <citation type="journal article" date="2021" name="PeerJ">
        <title>Extensive microbial diversity within the chicken gut microbiome revealed by metagenomics and culture.</title>
        <authorList>
            <person name="Gilroy R."/>
            <person name="Ravi A."/>
            <person name="Getino M."/>
            <person name="Pursley I."/>
            <person name="Horton D.L."/>
            <person name="Alikhan N.F."/>
            <person name="Baker D."/>
            <person name="Gharbi K."/>
            <person name="Hall N."/>
            <person name="Watson M."/>
            <person name="Adriaenssens E.M."/>
            <person name="Foster-Nyarko E."/>
            <person name="Jarju S."/>
            <person name="Secka A."/>
            <person name="Antonio M."/>
            <person name="Oren A."/>
            <person name="Chaudhuri R.R."/>
            <person name="La Ragione R."/>
            <person name="Hildebrand F."/>
            <person name="Pallen M.J."/>
        </authorList>
    </citation>
    <scope>NUCLEOTIDE SEQUENCE</scope>
    <source>
        <strain evidence="3">10669</strain>
    </source>
</reference>
<keyword evidence="1 3" id="KW-0489">Methyltransferase</keyword>
<dbReference type="GO" id="GO:0032259">
    <property type="term" value="P:methylation"/>
    <property type="evidence" value="ECO:0007669"/>
    <property type="project" value="UniProtKB-KW"/>
</dbReference>
<evidence type="ECO:0000313" key="3">
    <source>
        <dbReference type="EMBL" id="HIV04538.1"/>
    </source>
</evidence>
<dbReference type="PANTHER" id="PTHR43648">
    <property type="entry name" value="ELECTRON TRANSFER FLAVOPROTEIN BETA SUBUNIT LYSINE METHYLTRANSFERASE"/>
    <property type="match status" value="1"/>
</dbReference>
<proteinExistence type="predicted"/>
<dbReference type="CDD" id="cd02440">
    <property type="entry name" value="AdoMet_MTases"/>
    <property type="match status" value="1"/>
</dbReference>
<organism evidence="3 4">
    <name type="scientific">Candidatus Spyradosoma merdigallinarum</name>
    <dbReference type="NCBI Taxonomy" id="2840950"/>
    <lineage>
        <taxon>Bacteria</taxon>
        <taxon>Pseudomonadati</taxon>
        <taxon>Verrucomicrobiota</taxon>
        <taxon>Opitutia</taxon>
        <taxon>Opitutia incertae sedis</taxon>
        <taxon>Candidatus Spyradosoma</taxon>
    </lineage>
</organism>
<dbReference type="InterPro" id="IPR050078">
    <property type="entry name" value="Ribosomal_L11_MeTrfase_PrmA"/>
</dbReference>
<dbReference type="InterPro" id="IPR029063">
    <property type="entry name" value="SAM-dependent_MTases_sf"/>
</dbReference>
<dbReference type="Gene3D" id="3.40.50.150">
    <property type="entry name" value="Vaccinia Virus protein VP39"/>
    <property type="match status" value="1"/>
</dbReference>
<keyword evidence="3" id="KW-0687">Ribonucleoprotein</keyword>
<gene>
    <name evidence="3" type="ORF">IAC75_05255</name>
</gene>
<name>A0A9D1T173_9BACT</name>